<evidence type="ECO:0000313" key="2">
    <source>
        <dbReference type="Proteomes" id="UP001500191"/>
    </source>
</evidence>
<protein>
    <submittedName>
        <fullName evidence="1">Uncharacterized protein</fullName>
    </submittedName>
</protein>
<dbReference type="EMBL" id="BAAADB010000012">
    <property type="protein sequence ID" value="GAA0508364.1"/>
    <property type="molecule type" value="Genomic_DNA"/>
</dbReference>
<reference evidence="1 2" key="1">
    <citation type="journal article" date="2019" name="Int. J. Syst. Evol. Microbiol.">
        <title>The Global Catalogue of Microorganisms (GCM) 10K type strain sequencing project: providing services to taxonomists for standard genome sequencing and annotation.</title>
        <authorList>
            <consortium name="The Broad Institute Genomics Platform"/>
            <consortium name="The Broad Institute Genome Sequencing Center for Infectious Disease"/>
            <person name="Wu L."/>
            <person name="Ma J."/>
        </authorList>
    </citation>
    <scope>NUCLEOTIDE SEQUENCE [LARGE SCALE GENOMIC DNA]</scope>
    <source>
        <strain evidence="1 2">JCM 14368</strain>
    </source>
</reference>
<dbReference type="Proteomes" id="UP001500191">
    <property type="component" value="Unassembled WGS sequence"/>
</dbReference>
<sequence>MRSDVGCGLLAFALLTSGTGAWWISRENVGRPARQAQAVEARCAAAIKERLGVVTLRGDAAPIKTGDGWTWMTTATGTDTNRVFCLIRGEDAAPQLVVGDAAGKIGP</sequence>
<proteinExistence type="predicted"/>
<dbReference type="RefSeq" id="WP_343757457.1">
    <property type="nucleotide sequence ID" value="NZ_BAAADB010000012.1"/>
</dbReference>
<keyword evidence="2" id="KW-1185">Reference proteome</keyword>
<name>A0ABN1BYU8_9DEIO</name>
<comment type="caution">
    <text evidence="1">The sequence shown here is derived from an EMBL/GenBank/DDBJ whole genome shotgun (WGS) entry which is preliminary data.</text>
</comment>
<evidence type="ECO:0000313" key="1">
    <source>
        <dbReference type="EMBL" id="GAA0508364.1"/>
    </source>
</evidence>
<gene>
    <name evidence="1" type="ORF">GCM10008937_15240</name>
</gene>
<organism evidence="1 2">
    <name type="scientific">Deinococcus depolymerans</name>
    <dbReference type="NCBI Taxonomy" id="392408"/>
    <lineage>
        <taxon>Bacteria</taxon>
        <taxon>Thermotogati</taxon>
        <taxon>Deinococcota</taxon>
        <taxon>Deinococci</taxon>
        <taxon>Deinococcales</taxon>
        <taxon>Deinococcaceae</taxon>
        <taxon>Deinococcus</taxon>
    </lineage>
</organism>
<accession>A0ABN1BYU8</accession>